<reference evidence="2" key="1">
    <citation type="submission" date="2022-12" db="EMBL/GenBank/DDBJ databases">
        <authorList>
            <person name="Petersen C."/>
        </authorList>
    </citation>
    <scope>NUCLEOTIDE SEQUENCE</scope>
    <source>
        <strain evidence="2">IBT 35673</strain>
    </source>
</reference>
<dbReference type="AlphaFoldDB" id="A0A9W9QF81"/>
<evidence type="ECO:0000313" key="3">
    <source>
        <dbReference type="Proteomes" id="UP001147695"/>
    </source>
</evidence>
<protein>
    <submittedName>
        <fullName evidence="2">Uncharacterized protein</fullName>
    </submittedName>
</protein>
<sequence length="311" mass="36099">MEDLYDNANQHDPRHIEELPPSVKVYQYCGMEELHRVILLERDRLHCSFPDAQNTRLWTNGGYEERKDDLDMEGTQSDHIIFIVEPSDFTHDFDLAADRSVHYRLSYSPRTRILVIKMPHHVHNQAAEEFNYMLRLALQPMNLDRAISAWGNTTLTDGDGTTKEPDEGWSPRRPPRGAPKRPTVILEVASSETSAKLRRDCHYWVDPARGQATMAIGIKVHAKKPQITIEQWVWNSEHTRPIQKPSLTLTKSKGKVRFDPDHPPPQLVIPFSHLFRRPAEGNIEHDIVFKTQELVEFATLVWEKQFDDEQE</sequence>
<proteinExistence type="predicted"/>
<organism evidence="2 3">
    <name type="scientific">Penicillium brevicompactum</name>
    <dbReference type="NCBI Taxonomy" id="5074"/>
    <lineage>
        <taxon>Eukaryota</taxon>
        <taxon>Fungi</taxon>
        <taxon>Dikarya</taxon>
        <taxon>Ascomycota</taxon>
        <taxon>Pezizomycotina</taxon>
        <taxon>Eurotiomycetes</taxon>
        <taxon>Eurotiomycetidae</taxon>
        <taxon>Eurotiales</taxon>
        <taxon>Aspergillaceae</taxon>
        <taxon>Penicillium</taxon>
    </lineage>
</organism>
<evidence type="ECO:0000313" key="2">
    <source>
        <dbReference type="EMBL" id="KAJ5334928.1"/>
    </source>
</evidence>
<feature type="compositionally biased region" description="Basic and acidic residues" evidence="1">
    <location>
        <begin position="160"/>
        <end position="170"/>
    </location>
</feature>
<name>A0A9W9QF81_PENBR</name>
<feature type="region of interest" description="Disordered" evidence="1">
    <location>
        <begin position="152"/>
        <end position="181"/>
    </location>
</feature>
<dbReference type="Proteomes" id="UP001147695">
    <property type="component" value="Unassembled WGS sequence"/>
</dbReference>
<comment type="caution">
    <text evidence="2">The sequence shown here is derived from an EMBL/GenBank/DDBJ whole genome shotgun (WGS) entry which is preliminary data.</text>
</comment>
<reference evidence="2" key="2">
    <citation type="journal article" date="2023" name="IMA Fungus">
        <title>Comparative genomic study of the Penicillium genus elucidates a diverse pangenome and 15 lateral gene transfer events.</title>
        <authorList>
            <person name="Petersen C."/>
            <person name="Sorensen T."/>
            <person name="Nielsen M.R."/>
            <person name="Sondergaard T.E."/>
            <person name="Sorensen J.L."/>
            <person name="Fitzpatrick D.A."/>
            <person name="Frisvad J.C."/>
            <person name="Nielsen K.L."/>
        </authorList>
    </citation>
    <scope>NUCLEOTIDE SEQUENCE</scope>
    <source>
        <strain evidence="2">IBT 35673</strain>
    </source>
</reference>
<gene>
    <name evidence="2" type="ORF">N7452_007331</name>
</gene>
<dbReference type="EMBL" id="JAPZBQ010000004">
    <property type="protein sequence ID" value="KAJ5334928.1"/>
    <property type="molecule type" value="Genomic_DNA"/>
</dbReference>
<evidence type="ECO:0000256" key="1">
    <source>
        <dbReference type="SAM" id="MobiDB-lite"/>
    </source>
</evidence>
<accession>A0A9W9QF81</accession>